<dbReference type="SUPFAM" id="SSF53098">
    <property type="entry name" value="Ribonuclease H-like"/>
    <property type="match status" value="1"/>
</dbReference>
<name>A0A6A4GDW2_9AGAR</name>
<sequence length="67" mass="7247">YPAIYQLAMDIIPAQGTLVPSECVFSSAGKTNTDCCSHLSLEMMEALQVSVGWAVGNGQKSWSFFDD</sequence>
<gene>
    <name evidence="1" type="ORF">BT96DRAFT_843597</name>
</gene>
<dbReference type="EMBL" id="ML770386">
    <property type="protein sequence ID" value="KAE9383621.1"/>
    <property type="molecule type" value="Genomic_DNA"/>
</dbReference>
<accession>A0A6A4GDW2</accession>
<evidence type="ECO:0000313" key="2">
    <source>
        <dbReference type="Proteomes" id="UP000799118"/>
    </source>
</evidence>
<dbReference type="InterPro" id="IPR012337">
    <property type="entry name" value="RNaseH-like_sf"/>
</dbReference>
<dbReference type="OrthoDB" id="3262464at2759"/>
<feature type="non-terminal residue" evidence="1">
    <location>
        <position position="1"/>
    </location>
</feature>
<evidence type="ECO:0000313" key="1">
    <source>
        <dbReference type="EMBL" id="KAE9383621.1"/>
    </source>
</evidence>
<organism evidence="1 2">
    <name type="scientific">Gymnopus androsaceus JB14</name>
    <dbReference type="NCBI Taxonomy" id="1447944"/>
    <lineage>
        <taxon>Eukaryota</taxon>
        <taxon>Fungi</taxon>
        <taxon>Dikarya</taxon>
        <taxon>Basidiomycota</taxon>
        <taxon>Agaricomycotina</taxon>
        <taxon>Agaricomycetes</taxon>
        <taxon>Agaricomycetidae</taxon>
        <taxon>Agaricales</taxon>
        <taxon>Marasmiineae</taxon>
        <taxon>Omphalotaceae</taxon>
        <taxon>Gymnopus</taxon>
    </lineage>
</organism>
<evidence type="ECO:0008006" key="3">
    <source>
        <dbReference type="Google" id="ProtNLM"/>
    </source>
</evidence>
<keyword evidence="2" id="KW-1185">Reference proteome</keyword>
<protein>
    <recommendedName>
        <fullName evidence="3">HAT C-terminal dimerisation domain-containing protein</fullName>
    </recommendedName>
</protein>
<dbReference type="AlphaFoldDB" id="A0A6A4GDW2"/>
<dbReference type="Proteomes" id="UP000799118">
    <property type="component" value="Unassembled WGS sequence"/>
</dbReference>
<proteinExistence type="predicted"/>
<reference evidence="1" key="1">
    <citation type="journal article" date="2019" name="Environ. Microbiol.">
        <title>Fungal ecological strategies reflected in gene transcription - a case study of two litter decomposers.</title>
        <authorList>
            <person name="Barbi F."/>
            <person name="Kohler A."/>
            <person name="Barry K."/>
            <person name="Baskaran P."/>
            <person name="Daum C."/>
            <person name="Fauchery L."/>
            <person name="Ihrmark K."/>
            <person name="Kuo A."/>
            <person name="LaButti K."/>
            <person name="Lipzen A."/>
            <person name="Morin E."/>
            <person name="Grigoriev I.V."/>
            <person name="Henrissat B."/>
            <person name="Lindahl B."/>
            <person name="Martin F."/>
        </authorList>
    </citation>
    <scope>NUCLEOTIDE SEQUENCE</scope>
    <source>
        <strain evidence="1">JB14</strain>
    </source>
</reference>